<accession>A0A165EZ52</accession>
<dbReference type="EMBL" id="KV426109">
    <property type="protein sequence ID" value="KZV88022.1"/>
    <property type="molecule type" value="Genomic_DNA"/>
</dbReference>
<proteinExistence type="predicted"/>
<name>A0A165EZ52_EXIGL</name>
<dbReference type="InParanoid" id="A0A165EZ52"/>
<dbReference type="AlphaFoldDB" id="A0A165EZ52"/>
<evidence type="ECO:0000313" key="2">
    <source>
        <dbReference type="Proteomes" id="UP000077266"/>
    </source>
</evidence>
<evidence type="ECO:0000313" key="1">
    <source>
        <dbReference type="EMBL" id="KZV88022.1"/>
    </source>
</evidence>
<organism evidence="1 2">
    <name type="scientific">Exidia glandulosa HHB12029</name>
    <dbReference type="NCBI Taxonomy" id="1314781"/>
    <lineage>
        <taxon>Eukaryota</taxon>
        <taxon>Fungi</taxon>
        <taxon>Dikarya</taxon>
        <taxon>Basidiomycota</taxon>
        <taxon>Agaricomycotina</taxon>
        <taxon>Agaricomycetes</taxon>
        <taxon>Auriculariales</taxon>
        <taxon>Exidiaceae</taxon>
        <taxon>Exidia</taxon>
    </lineage>
</organism>
<dbReference type="Proteomes" id="UP000077266">
    <property type="component" value="Unassembled WGS sequence"/>
</dbReference>
<keyword evidence="2" id="KW-1185">Reference proteome</keyword>
<reference evidence="1 2" key="1">
    <citation type="journal article" date="2016" name="Mol. Biol. Evol.">
        <title>Comparative Genomics of Early-Diverging Mushroom-Forming Fungi Provides Insights into the Origins of Lignocellulose Decay Capabilities.</title>
        <authorList>
            <person name="Nagy L.G."/>
            <person name="Riley R."/>
            <person name="Tritt A."/>
            <person name="Adam C."/>
            <person name="Daum C."/>
            <person name="Floudas D."/>
            <person name="Sun H."/>
            <person name="Yadav J.S."/>
            <person name="Pangilinan J."/>
            <person name="Larsson K.H."/>
            <person name="Matsuura K."/>
            <person name="Barry K."/>
            <person name="Labutti K."/>
            <person name="Kuo R."/>
            <person name="Ohm R.A."/>
            <person name="Bhattacharya S.S."/>
            <person name="Shirouzu T."/>
            <person name="Yoshinaga Y."/>
            <person name="Martin F.M."/>
            <person name="Grigoriev I.V."/>
            <person name="Hibbett D.S."/>
        </authorList>
    </citation>
    <scope>NUCLEOTIDE SEQUENCE [LARGE SCALE GENOMIC DNA]</scope>
    <source>
        <strain evidence="1 2">HHB12029</strain>
    </source>
</reference>
<sequence>MTSQNAVPIAMSAICDPAFDILSFRYLRSKDGTIIRYRNFKLRFETLSKRVETFGRRLVSPELTELELDLVTMIEGTPYVYHAIRN</sequence>
<protein>
    <submittedName>
        <fullName evidence="1">Uncharacterized protein</fullName>
    </submittedName>
</protein>
<gene>
    <name evidence="1" type="ORF">EXIGLDRAFT_773079</name>
</gene>